<evidence type="ECO:0000313" key="2">
    <source>
        <dbReference type="EMBL" id="CRX36898.1"/>
    </source>
</evidence>
<evidence type="ECO:0000256" key="1">
    <source>
        <dbReference type="SAM" id="Phobius"/>
    </source>
</evidence>
<dbReference type="Proteomes" id="UP000242141">
    <property type="component" value="Unassembled WGS sequence"/>
</dbReference>
<evidence type="ECO:0000313" key="3">
    <source>
        <dbReference type="Proteomes" id="UP000242141"/>
    </source>
</evidence>
<keyword evidence="3" id="KW-1185">Reference proteome</keyword>
<feature type="transmembrane region" description="Helical" evidence="1">
    <location>
        <begin position="46"/>
        <end position="63"/>
    </location>
</feature>
<protein>
    <submittedName>
        <fullName evidence="2">Uncharacterized protein</fullName>
    </submittedName>
</protein>
<feature type="transmembrane region" description="Helical" evidence="1">
    <location>
        <begin position="189"/>
        <end position="210"/>
    </location>
</feature>
<keyword evidence="1" id="KW-0472">Membrane</keyword>
<organism evidence="2 3">
    <name type="scientific">Candidatus Hepatoplasma crinochetorum</name>
    <dbReference type="NCBI Taxonomy" id="295596"/>
    <lineage>
        <taxon>Bacteria</taxon>
        <taxon>Bacillati</taxon>
        <taxon>Mycoplasmatota</taxon>
        <taxon>Mollicutes</taxon>
        <taxon>Candidatus Hepatoplasmataceae</taxon>
        <taxon>Candidatus Hepatoplasma</taxon>
    </lineage>
</organism>
<accession>A0A0G7ZMS9</accession>
<feature type="transmembrane region" description="Helical" evidence="1">
    <location>
        <begin position="84"/>
        <end position="105"/>
    </location>
</feature>
<reference evidence="3" key="1">
    <citation type="submission" date="2015-05" db="EMBL/GenBank/DDBJ databases">
        <authorList>
            <person name="Collingro A."/>
        </authorList>
    </citation>
    <scope>NUCLEOTIDE SEQUENCE [LARGE SCALE GENOMIC DNA]</scope>
    <source>
        <strain evidence="3">Ps</strain>
    </source>
</reference>
<dbReference type="AlphaFoldDB" id="A0A0G7ZMS9"/>
<keyword evidence="1" id="KW-1133">Transmembrane helix</keyword>
<keyword evidence="1" id="KW-0812">Transmembrane</keyword>
<feature type="transmembrane region" description="Helical" evidence="1">
    <location>
        <begin position="12"/>
        <end position="34"/>
    </location>
</feature>
<name>A0A0G7ZMS9_9MOLU</name>
<feature type="transmembrane region" description="Helical" evidence="1">
    <location>
        <begin position="125"/>
        <end position="145"/>
    </location>
</feature>
<feature type="transmembrane region" description="Helical" evidence="1">
    <location>
        <begin position="157"/>
        <end position="177"/>
    </location>
</feature>
<dbReference type="EMBL" id="CWGI01000001">
    <property type="protein sequence ID" value="CRX36898.1"/>
    <property type="molecule type" value="Genomic_DNA"/>
</dbReference>
<proteinExistence type="predicted"/>
<sequence length="219" mass="26340">MSKIINKDRFVYRIVMAILFTIGFFFWTIILFLPDDILNIGMNNTYWAWFSLNTLFFIERWFLIIPNERNFKFENIEGKRKKEIIRIELPIAIISTILVLFWFLIQLSQSFNNPWIFEKGEIASWASLTFSAIILYKRWSIILDYSTNLEHIRRVRLIVNILFTIAFCFWSGQLIAYELTDYDKLGAGFYPWTLTTSFITLLENIGIYWIDYKKDNKKR</sequence>
<gene>
    <name evidence="2" type="ORF">HEPPS_00970</name>
</gene>